<comment type="function">
    <text evidence="2">Involved in the storage or transport of lipids necessary for membrane maintenance under stressful conditions. Displays a binding preference for lysophospholipids.</text>
</comment>
<dbReference type="InterPro" id="IPR047202">
    <property type="entry name" value="Lipocalin_Blc-like_dom"/>
</dbReference>
<evidence type="ECO:0000256" key="1">
    <source>
        <dbReference type="ARBA" id="ARBA00006889"/>
    </source>
</evidence>
<comment type="similarity">
    <text evidence="1 2">Belongs to the calycin superfamily. Lipocalin family.</text>
</comment>
<accession>A0A6S7D7J9</accession>
<feature type="region of interest" description="Disordered" evidence="3">
    <location>
        <begin position="171"/>
        <end position="196"/>
    </location>
</feature>
<dbReference type="InterPro" id="IPR022271">
    <property type="entry name" value="Lipocalin_ApoD"/>
</dbReference>
<feature type="chain" id="PRO_5029086034" description="Outer membrane lipoprotein Blc" evidence="2">
    <location>
        <begin position="21"/>
        <end position="196"/>
    </location>
</feature>
<dbReference type="Gene3D" id="2.40.128.20">
    <property type="match status" value="1"/>
</dbReference>
<dbReference type="PROSITE" id="PS51257">
    <property type="entry name" value="PROKAR_LIPOPROTEIN"/>
    <property type="match status" value="1"/>
</dbReference>
<gene>
    <name evidence="5" type="ORF">LMG1861_03160</name>
</gene>
<proteinExistence type="inferred from homology"/>
<protein>
    <recommendedName>
        <fullName evidence="2">Outer membrane lipoprotein Blc</fullName>
    </recommendedName>
</protein>
<organism evidence="5 6">
    <name type="scientific">Achromobacter piechaudii</name>
    <dbReference type="NCBI Taxonomy" id="72556"/>
    <lineage>
        <taxon>Bacteria</taxon>
        <taxon>Pseudomonadati</taxon>
        <taxon>Pseudomonadota</taxon>
        <taxon>Betaproteobacteria</taxon>
        <taxon>Burkholderiales</taxon>
        <taxon>Alcaligenaceae</taxon>
        <taxon>Achromobacter</taxon>
    </lineage>
</organism>
<evidence type="ECO:0000313" key="6">
    <source>
        <dbReference type="Proteomes" id="UP000494105"/>
    </source>
</evidence>
<evidence type="ECO:0000256" key="2">
    <source>
        <dbReference type="PIRNR" id="PIRNR036893"/>
    </source>
</evidence>
<dbReference type="GO" id="GO:0009279">
    <property type="term" value="C:cell outer membrane"/>
    <property type="evidence" value="ECO:0007669"/>
    <property type="project" value="UniProtKB-SubCell"/>
</dbReference>
<dbReference type="Pfam" id="PF08212">
    <property type="entry name" value="Lipocalin_2"/>
    <property type="match status" value="1"/>
</dbReference>
<dbReference type="RefSeq" id="WP_175128900.1">
    <property type="nucleotide sequence ID" value="NZ_CADILD010000002.1"/>
</dbReference>
<dbReference type="PANTHER" id="PTHR10612:SF34">
    <property type="entry name" value="APOLIPOPROTEIN D"/>
    <property type="match status" value="1"/>
</dbReference>
<dbReference type="PIRSF" id="PIRSF036893">
    <property type="entry name" value="Lipocalin_ApoD"/>
    <property type="match status" value="1"/>
</dbReference>
<sequence>MRKTLRVAAAAMIAALTGCGSPTPMPPVAQVNLPRFMGDWYVIAGIPTWPERASFNAVESYALLPDGRIQTTFRYRHGGFDAKVKTMRPEGTVEPNTGNAIWGMQFIWPIQAEYVIAYVDENYQQTIIGRSKRDYVWIMARTPTLPDADYARLVDKVRELGYHPALLRRVPQQWPEQGPEPRTYPQAGIDPDRPAR</sequence>
<dbReference type="SUPFAM" id="SSF50814">
    <property type="entry name" value="Lipocalins"/>
    <property type="match status" value="1"/>
</dbReference>
<dbReference type="AlphaFoldDB" id="A0A6S7D7J9"/>
<keyword evidence="2" id="KW-0472">Membrane</keyword>
<feature type="domain" description="Lipocalin/cytosolic fatty-acid binding" evidence="4">
    <location>
        <begin position="31"/>
        <end position="172"/>
    </location>
</feature>
<dbReference type="InterPro" id="IPR000566">
    <property type="entry name" value="Lipocln_cytosolic_FA-bd_dom"/>
</dbReference>
<dbReference type="PANTHER" id="PTHR10612">
    <property type="entry name" value="APOLIPOPROTEIN D"/>
    <property type="match status" value="1"/>
</dbReference>
<dbReference type="CDD" id="cd19438">
    <property type="entry name" value="lipocalin_Blc-like"/>
    <property type="match status" value="1"/>
</dbReference>
<evidence type="ECO:0000259" key="4">
    <source>
        <dbReference type="Pfam" id="PF08212"/>
    </source>
</evidence>
<dbReference type="InterPro" id="IPR012674">
    <property type="entry name" value="Calycin"/>
</dbReference>
<dbReference type="GO" id="GO:0006950">
    <property type="term" value="P:response to stress"/>
    <property type="evidence" value="ECO:0007669"/>
    <property type="project" value="UniProtKB-ARBA"/>
</dbReference>
<keyword evidence="2" id="KW-0446">Lipid-binding</keyword>
<keyword evidence="2" id="KW-0449">Lipoprotein</keyword>
<evidence type="ECO:0000313" key="5">
    <source>
        <dbReference type="EMBL" id="CAB3878778.1"/>
    </source>
</evidence>
<feature type="signal peptide" evidence="2">
    <location>
        <begin position="1"/>
        <end position="20"/>
    </location>
</feature>
<dbReference type="GO" id="GO:0008289">
    <property type="term" value="F:lipid binding"/>
    <property type="evidence" value="ECO:0007669"/>
    <property type="project" value="UniProtKB-UniRule"/>
</dbReference>
<keyword evidence="2" id="KW-0998">Cell outer membrane</keyword>
<dbReference type="Proteomes" id="UP000494105">
    <property type="component" value="Unassembled WGS sequence"/>
</dbReference>
<dbReference type="EMBL" id="CADILD010000002">
    <property type="protein sequence ID" value="CAB3878778.1"/>
    <property type="molecule type" value="Genomic_DNA"/>
</dbReference>
<evidence type="ECO:0000256" key="3">
    <source>
        <dbReference type="SAM" id="MobiDB-lite"/>
    </source>
</evidence>
<name>A0A6S7D7J9_9BURK</name>
<reference evidence="5 6" key="1">
    <citation type="submission" date="2020-04" db="EMBL/GenBank/DDBJ databases">
        <authorList>
            <person name="De Canck E."/>
        </authorList>
    </citation>
    <scope>NUCLEOTIDE SEQUENCE [LARGE SCALE GENOMIC DNA]</scope>
    <source>
        <strain evidence="5 6">LMG 1861</strain>
    </source>
</reference>
<comment type="subunit">
    <text evidence="2">Homodimer.</text>
</comment>
<keyword evidence="2" id="KW-0732">Signal</keyword>
<comment type="subcellular location">
    <subcellularLocation>
        <location evidence="2">Cell outer membrane</location>
    </subcellularLocation>
</comment>